<evidence type="ECO:0000313" key="3">
    <source>
        <dbReference type="RefSeq" id="XP_014674853.1"/>
    </source>
</evidence>
<keyword evidence="2" id="KW-1185">Reference proteome</keyword>
<evidence type="ECO:0000256" key="1">
    <source>
        <dbReference type="SAM" id="MobiDB-lite"/>
    </source>
</evidence>
<dbReference type="Proteomes" id="UP000695022">
    <property type="component" value="Unplaced"/>
</dbReference>
<gene>
    <name evidence="3" type="primary">LOC106814970</name>
</gene>
<feature type="region of interest" description="Disordered" evidence="1">
    <location>
        <begin position="371"/>
        <end position="421"/>
    </location>
</feature>
<protein>
    <submittedName>
        <fullName evidence="3">DmX-like protein 1</fullName>
    </submittedName>
</protein>
<accession>A0ABM1ERN2</accession>
<feature type="region of interest" description="Disordered" evidence="1">
    <location>
        <begin position="140"/>
        <end position="159"/>
    </location>
</feature>
<feature type="compositionally biased region" description="Low complexity" evidence="1">
    <location>
        <begin position="395"/>
        <end position="412"/>
    </location>
</feature>
<feature type="compositionally biased region" description="Low complexity" evidence="1">
    <location>
        <begin position="371"/>
        <end position="384"/>
    </location>
</feature>
<dbReference type="PANTHER" id="PTHR13950">
    <property type="entry name" value="RABCONNECTIN-RELATED"/>
    <property type="match status" value="1"/>
</dbReference>
<dbReference type="RefSeq" id="XP_014674853.1">
    <property type="nucleotide sequence ID" value="XM_014819367.1"/>
</dbReference>
<organism evidence="2 3">
    <name type="scientific">Priapulus caudatus</name>
    <name type="common">Priapulid worm</name>
    <dbReference type="NCBI Taxonomy" id="37621"/>
    <lineage>
        <taxon>Eukaryota</taxon>
        <taxon>Metazoa</taxon>
        <taxon>Ecdysozoa</taxon>
        <taxon>Scalidophora</taxon>
        <taxon>Priapulida</taxon>
        <taxon>Priapulimorpha</taxon>
        <taxon>Priapulimorphida</taxon>
        <taxon>Priapulidae</taxon>
        <taxon>Priapulus</taxon>
    </lineage>
</organism>
<reference evidence="3" key="1">
    <citation type="submission" date="2025-08" db="UniProtKB">
        <authorList>
            <consortium name="RefSeq"/>
        </authorList>
    </citation>
    <scope>IDENTIFICATION</scope>
</reference>
<dbReference type="GeneID" id="106814970"/>
<name>A0ABM1ERN2_PRICU</name>
<dbReference type="PANTHER" id="PTHR13950:SF9">
    <property type="entry name" value="RABCONNECTIN-3A"/>
    <property type="match status" value="1"/>
</dbReference>
<feature type="region of interest" description="Disordered" evidence="1">
    <location>
        <begin position="190"/>
        <end position="220"/>
    </location>
</feature>
<dbReference type="InterPro" id="IPR052208">
    <property type="entry name" value="DmX-like/RAVE_component"/>
</dbReference>
<proteinExistence type="predicted"/>
<evidence type="ECO:0000313" key="2">
    <source>
        <dbReference type="Proteomes" id="UP000695022"/>
    </source>
</evidence>
<feature type="compositionally biased region" description="Polar residues" evidence="1">
    <location>
        <begin position="385"/>
        <end position="394"/>
    </location>
</feature>
<sequence length="547" mass="62181">MTQPKWKKARYSSGDYTIKAATSAPARWPGTQPLRALLSREREQQDTPRPTVLLSEAFTAVYLSMLAHGLTTYDAGALYRLVSHRMEEGMWNMLFGGGVKKLLKVSLPPPQRTRLVSDSDHEKKKRVNLHMKFLSGGNVTYQPQQQQQQTPVEPAVSEKPAYKEQFLPPETSIASFLMSKPSELEKLKEIDYDSDESLPSSDSEPEEEDDDKLGMDQPKVECCEHSDPNSYSWCLMRFAIVKLVLRNLERFLPIPGLDLTELPVLSPLVCSLLHTLERWQELYCVEKMLMFDGPPDNYIPNCFVDTSVPHDSPFINKYRAMLEPHNTPFKSRHKAALPIKRLWLSLIHQEALQDEFVRYIFRKRKEPFKASRSVVVPSESPSLPRTASTSRFYTQQPSPQQQQQQQQQQRSQGSTLVPSHTMPTLRRKISVPAMLSGGSHLISTGPTRKISLMSLSSAAYMGDSGVDVGDGHSHSHRLPMKIIHKEQDSITAFCINMVSHTTIAMATSKDLQELDISKILEQPSWLDDDTEYDILHLNRYAEVEINF</sequence>